<dbReference type="Pfam" id="PF18967">
    <property type="entry name" value="PycTM"/>
    <property type="match status" value="1"/>
</dbReference>
<comment type="caution">
    <text evidence="10">The sequence shown here is derived from an EMBL/GenBank/DDBJ whole genome shotgun (WGS) entry which is preliminary data.</text>
</comment>
<name>A0ABU8SF26_9SPHN</name>
<keyword evidence="11" id="KW-1185">Reference proteome</keyword>
<keyword evidence="2" id="KW-1003">Cell membrane</keyword>
<evidence type="ECO:0000313" key="10">
    <source>
        <dbReference type="EMBL" id="MEJ6012084.1"/>
    </source>
</evidence>
<organism evidence="10 11">
    <name type="scientific">Novosphingobium aquae</name>
    <dbReference type="NCBI Taxonomy" id="3133435"/>
    <lineage>
        <taxon>Bacteria</taxon>
        <taxon>Pseudomonadati</taxon>
        <taxon>Pseudomonadota</taxon>
        <taxon>Alphaproteobacteria</taxon>
        <taxon>Sphingomonadales</taxon>
        <taxon>Sphingomonadaceae</taxon>
        <taxon>Novosphingobium</taxon>
    </lineage>
</organism>
<evidence type="ECO:0000256" key="7">
    <source>
        <dbReference type="ARBA" id="ARBA00023136"/>
    </source>
</evidence>
<feature type="transmembrane region" description="Helical" evidence="8">
    <location>
        <begin position="57"/>
        <end position="81"/>
    </location>
</feature>
<evidence type="ECO:0000256" key="2">
    <source>
        <dbReference type="ARBA" id="ARBA00022475"/>
    </source>
</evidence>
<keyword evidence="3 8" id="KW-0812">Transmembrane</keyword>
<evidence type="ECO:0000256" key="8">
    <source>
        <dbReference type="SAM" id="Phobius"/>
    </source>
</evidence>
<evidence type="ECO:0000256" key="4">
    <source>
        <dbReference type="ARBA" id="ARBA00022741"/>
    </source>
</evidence>
<evidence type="ECO:0000259" key="9">
    <source>
        <dbReference type="Pfam" id="PF18967"/>
    </source>
</evidence>
<comment type="subcellular location">
    <subcellularLocation>
        <location evidence="1">Cell membrane</location>
    </subcellularLocation>
</comment>
<evidence type="ECO:0000256" key="3">
    <source>
        <dbReference type="ARBA" id="ARBA00022692"/>
    </source>
</evidence>
<keyword evidence="7 8" id="KW-0472">Membrane</keyword>
<proteinExistence type="predicted"/>
<gene>
    <name evidence="10" type="ORF">WG900_19435</name>
</gene>
<dbReference type="Proteomes" id="UP001379235">
    <property type="component" value="Unassembled WGS sequence"/>
</dbReference>
<protein>
    <submittedName>
        <fullName evidence="10">Pycsar system effector family protein</fullName>
    </submittedName>
</protein>
<sequence>MVTTESRKLSVHAVHLVRTATQANLTLSQMADQKASILMGATFVVFTIAIGNARSGILSHAMLALAAFAFLSAMFAIAAVLPSISGNRGSGGQPNMLFFGTFSQWDEDEFADRVLDQLQDDETIYRTMLRDIHQNGMVLKHKKYRFLRLAYLLFLTGLIATFAIFLVESRAMLGFA</sequence>
<keyword evidence="6" id="KW-0051">Antiviral defense</keyword>
<keyword evidence="4" id="KW-0547">Nucleotide-binding</keyword>
<reference evidence="10 11" key="1">
    <citation type="submission" date="2024-03" db="EMBL/GenBank/DDBJ databases">
        <authorList>
            <person name="Jo J.-H."/>
        </authorList>
    </citation>
    <scope>NUCLEOTIDE SEQUENCE [LARGE SCALE GENOMIC DNA]</scope>
    <source>
        <strain evidence="10 11">AS3R-12</strain>
    </source>
</reference>
<evidence type="ECO:0000313" key="11">
    <source>
        <dbReference type="Proteomes" id="UP001379235"/>
    </source>
</evidence>
<evidence type="ECO:0000256" key="5">
    <source>
        <dbReference type="ARBA" id="ARBA00022989"/>
    </source>
</evidence>
<feature type="transmembrane region" description="Helical" evidence="8">
    <location>
        <begin position="35"/>
        <end position="51"/>
    </location>
</feature>
<evidence type="ECO:0000256" key="6">
    <source>
        <dbReference type="ARBA" id="ARBA00023118"/>
    </source>
</evidence>
<feature type="domain" description="Pycsar effector protein" evidence="9">
    <location>
        <begin position="16"/>
        <end position="165"/>
    </location>
</feature>
<dbReference type="RefSeq" id="WP_339969929.1">
    <property type="nucleotide sequence ID" value="NZ_JBBHJY010000013.1"/>
</dbReference>
<dbReference type="EMBL" id="JBBHJY010000013">
    <property type="protein sequence ID" value="MEJ6012084.1"/>
    <property type="molecule type" value="Genomic_DNA"/>
</dbReference>
<keyword evidence="5 8" id="KW-1133">Transmembrane helix</keyword>
<evidence type="ECO:0000256" key="1">
    <source>
        <dbReference type="ARBA" id="ARBA00004236"/>
    </source>
</evidence>
<dbReference type="InterPro" id="IPR043760">
    <property type="entry name" value="PycTM_dom"/>
</dbReference>
<feature type="transmembrane region" description="Helical" evidence="8">
    <location>
        <begin position="149"/>
        <end position="167"/>
    </location>
</feature>
<accession>A0ABU8SF26</accession>